<protein>
    <submittedName>
        <fullName evidence="2">Uncharacterized protein</fullName>
    </submittedName>
</protein>
<dbReference type="EMBL" id="JACASF010000035">
    <property type="protein sequence ID" value="KAF6394890.1"/>
    <property type="molecule type" value="Genomic_DNA"/>
</dbReference>
<organism evidence="2 3">
    <name type="scientific">Molossus molossus</name>
    <name type="common">Pallas' mastiff bat</name>
    <name type="synonym">Vespertilio molossus</name>
    <dbReference type="NCBI Taxonomy" id="27622"/>
    <lineage>
        <taxon>Eukaryota</taxon>
        <taxon>Metazoa</taxon>
        <taxon>Chordata</taxon>
        <taxon>Craniata</taxon>
        <taxon>Vertebrata</taxon>
        <taxon>Euteleostomi</taxon>
        <taxon>Mammalia</taxon>
        <taxon>Eutheria</taxon>
        <taxon>Laurasiatheria</taxon>
        <taxon>Chiroptera</taxon>
        <taxon>Yangochiroptera</taxon>
        <taxon>Molossidae</taxon>
        <taxon>Molossus</taxon>
    </lineage>
</organism>
<evidence type="ECO:0000313" key="3">
    <source>
        <dbReference type="Proteomes" id="UP000550707"/>
    </source>
</evidence>
<proteinExistence type="predicted"/>
<reference evidence="2 3" key="1">
    <citation type="journal article" date="2020" name="Nature">
        <title>Six reference-quality genomes reveal evolution of bat adaptations.</title>
        <authorList>
            <person name="Jebb D."/>
            <person name="Huang Z."/>
            <person name="Pippel M."/>
            <person name="Hughes G.M."/>
            <person name="Lavrichenko K."/>
            <person name="Devanna P."/>
            <person name="Winkler S."/>
            <person name="Jermiin L.S."/>
            <person name="Skirmuntt E.C."/>
            <person name="Katzourakis A."/>
            <person name="Burkitt-Gray L."/>
            <person name="Ray D.A."/>
            <person name="Sullivan K.A.M."/>
            <person name="Roscito J.G."/>
            <person name="Kirilenko B.M."/>
            <person name="Davalos L.M."/>
            <person name="Corthals A.P."/>
            <person name="Power M.L."/>
            <person name="Jones G."/>
            <person name="Ransome R.D."/>
            <person name="Dechmann D.K.N."/>
            <person name="Locatelli A.G."/>
            <person name="Puechmaille S.J."/>
            <person name="Fedrigo O."/>
            <person name="Jarvis E.D."/>
            <person name="Hiller M."/>
            <person name="Vernes S.C."/>
            <person name="Myers E.W."/>
            <person name="Teeling E.C."/>
        </authorList>
    </citation>
    <scope>NUCLEOTIDE SEQUENCE [LARGE SCALE GENOMIC DNA]</scope>
    <source>
        <strain evidence="2">MMolMol1</strain>
        <tissue evidence="2">Muscle</tissue>
    </source>
</reference>
<dbReference type="AlphaFoldDB" id="A0A7J8B980"/>
<dbReference type="Proteomes" id="UP000550707">
    <property type="component" value="Unassembled WGS sequence"/>
</dbReference>
<feature type="compositionally biased region" description="Basic and acidic residues" evidence="1">
    <location>
        <begin position="1"/>
        <end position="11"/>
    </location>
</feature>
<dbReference type="InParanoid" id="A0A7J8B980"/>
<evidence type="ECO:0000313" key="2">
    <source>
        <dbReference type="EMBL" id="KAF6394890.1"/>
    </source>
</evidence>
<name>A0A7J8B980_MOLMO</name>
<sequence length="150" mass="16338">MQSARGDKRALPEFSLLAVHPESSPRSKLEQPFPRAGNRVKTRTCGGGTHWDIVQRLETNYLCALRHCCLSEMWQGGKITRSVTGCQGHEEAHPLPSGSENRPRLQNCPPSPTATPLLPAGRRDPPQGGTVTCTATPLETEPFPPLAPRP</sequence>
<accession>A0A7J8B980</accession>
<evidence type="ECO:0000256" key="1">
    <source>
        <dbReference type="SAM" id="MobiDB-lite"/>
    </source>
</evidence>
<feature type="region of interest" description="Disordered" evidence="1">
    <location>
        <begin position="1"/>
        <end position="33"/>
    </location>
</feature>
<comment type="caution">
    <text evidence="2">The sequence shown here is derived from an EMBL/GenBank/DDBJ whole genome shotgun (WGS) entry which is preliminary data.</text>
</comment>
<gene>
    <name evidence="2" type="ORF">HJG59_010481</name>
</gene>
<keyword evidence="3" id="KW-1185">Reference proteome</keyword>
<feature type="region of interest" description="Disordered" evidence="1">
    <location>
        <begin position="85"/>
        <end position="150"/>
    </location>
</feature>